<keyword evidence="3" id="KW-1185">Reference proteome</keyword>
<feature type="compositionally biased region" description="Basic and acidic residues" evidence="1">
    <location>
        <begin position="193"/>
        <end position="208"/>
    </location>
</feature>
<sequence>MAQTQELFKFINEKVLVRQYDTSKARPLAQPMLGWMDNVEKIVRKTAGGYQPKYLILALPQLGHRAAGRPKLDVENTHIIKVEPKIPDNQLHEYFRGLDSRPMYLEVWLVSEEEEEDIHEFLTAQGVYFGDEEKQKSRFSFRRKPNSKDSAKGQGMHRLRCGSFSYSAGSASVSNNASDDNFSDTPGNNSNSDHADSLKGMEQVKEGEGDTLSNNSPDGKRSTFINRATSFCVRGTSMRSTGSNLSMRRKEKTKPSSASETSSPVH</sequence>
<feature type="compositionally biased region" description="Polar residues" evidence="1">
    <location>
        <begin position="237"/>
        <end position="246"/>
    </location>
</feature>
<dbReference type="AlphaFoldDB" id="A0A0L0FXU4"/>
<feature type="region of interest" description="Disordered" evidence="1">
    <location>
        <begin position="138"/>
        <end position="157"/>
    </location>
</feature>
<proteinExistence type="predicted"/>
<organism evidence="2 3">
    <name type="scientific">Sphaeroforma arctica JP610</name>
    <dbReference type="NCBI Taxonomy" id="667725"/>
    <lineage>
        <taxon>Eukaryota</taxon>
        <taxon>Ichthyosporea</taxon>
        <taxon>Ichthyophonida</taxon>
        <taxon>Sphaeroforma</taxon>
    </lineage>
</organism>
<dbReference type="EMBL" id="KQ242013">
    <property type="protein sequence ID" value="KNC81632.1"/>
    <property type="molecule type" value="Genomic_DNA"/>
</dbReference>
<name>A0A0L0FXU4_9EUKA</name>
<feature type="compositionally biased region" description="Polar residues" evidence="1">
    <location>
        <begin position="255"/>
        <end position="266"/>
    </location>
</feature>
<gene>
    <name evidence="2" type="ORF">SARC_06055</name>
</gene>
<feature type="region of interest" description="Disordered" evidence="1">
    <location>
        <begin position="170"/>
        <end position="266"/>
    </location>
</feature>
<dbReference type="GeneID" id="25906559"/>
<evidence type="ECO:0000256" key="1">
    <source>
        <dbReference type="SAM" id="MobiDB-lite"/>
    </source>
</evidence>
<reference evidence="2 3" key="1">
    <citation type="submission" date="2011-02" db="EMBL/GenBank/DDBJ databases">
        <title>The Genome Sequence of Sphaeroforma arctica JP610.</title>
        <authorList>
            <consortium name="The Broad Institute Genome Sequencing Platform"/>
            <person name="Russ C."/>
            <person name="Cuomo C."/>
            <person name="Young S.K."/>
            <person name="Zeng Q."/>
            <person name="Gargeya S."/>
            <person name="Alvarado L."/>
            <person name="Berlin A."/>
            <person name="Chapman S.B."/>
            <person name="Chen Z."/>
            <person name="Freedman E."/>
            <person name="Gellesch M."/>
            <person name="Goldberg J."/>
            <person name="Griggs A."/>
            <person name="Gujja S."/>
            <person name="Heilman E."/>
            <person name="Heiman D."/>
            <person name="Howarth C."/>
            <person name="Mehta T."/>
            <person name="Neiman D."/>
            <person name="Pearson M."/>
            <person name="Roberts A."/>
            <person name="Saif S."/>
            <person name="Shea T."/>
            <person name="Shenoy N."/>
            <person name="Sisk P."/>
            <person name="Stolte C."/>
            <person name="Sykes S."/>
            <person name="White J."/>
            <person name="Yandava C."/>
            <person name="Burger G."/>
            <person name="Gray M.W."/>
            <person name="Holland P.W.H."/>
            <person name="King N."/>
            <person name="Lang F.B.F."/>
            <person name="Roger A.J."/>
            <person name="Ruiz-Trillo I."/>
            <person name="Haas B."/>
            <person name="Nusbaum C."/>
            <person name="Birren B."/>
        </authorList>
    </citation>
    <scope>NUCLEOTIDE SEQUENCE [LARGE SCALE GENOMIC DNA]</scope>
    <source>
        <strain evidence="2 3">JP610</strain>
    </source>
</reference>
<evidence type="ECO:0000313" key="2">
    <source>
        <dbReference type="EMBL" id="KNC81632.1"/>
    </source>
</evidence>
<evidence type="ECO:0000313" key="3">
    <source>
        <dbReference type="Proteomes" id="UP000054560"/>
    </source>
</evidence>
<accession>A0A0L0FXU4</accession>
<feature type="compositionally biased region" description="Polar residues" evidence="1">
    <location>
        <begin position="211"/>
        <end position="229"/>
    </location>
</feature>
<feature type="compositionally biased region" description="Low complexity" evidence="1">
    <location>
        <begin position="170"/>
        <end position="184"/>
    </location>
</feature>
<dbReference type="RefSeq" id="XP_014155534.1">
    <property type="nucleotide sequence ID" value="XM_014300059.1"/>
</dbReference>
<dbReference type="Proteomes" id="UP000054560">
    <property type="component" value="Unassembled WGS sequence"/>
</dbReference>
<protein>
    <submittedName>
        <fullName evidence="2">Uncharacterized protein</fullName>
    </submittedName>
</protein>